<dbReference type="InterPro" id="IPR050306">
    <property type="entry name" value="PfkB_Carbo_kinase"/>
</dbReference>
<evidence type="ECO:0000256" key="5">
    <source>
        <dbReference type="ARBA" id="ARBA00022840"/>
    </source>
</evidence>
<keyword evidence="4 7" id="KW-0418">Kinase</keyword>
<evidence type="ECO:0000313" key="7">
    <source>
        <dbReference type="EMBL" id="BDZ41961.1"/>
    </source>
</evidence>
<sequence>MTAAPPGAETAGRRSEGPVLCVGETMALVVPRDGQSLQTSDALELGNAGAESNVAISLARLGTVGSWASRLGDDPLGRRVVGQVEALGATVDLVELDPTAPTGVMFKDPRPNGSPVHYYRAGSAASRMTPDFATAVLATDPRWVHTSGVTSGLSLSCRQTVTALLDGARAHGIGTSFDINYRPAIWRDLATAARVIADAASRAEVVLVGLDEAERLWGCTTEEDVRRILPGVPTIVVKNGAQDATSLGRTGRTTVPALPVDVVEPVGAGDAFAAGYLHAHLLGLEDAAKLRLGHLMAGIALRSHSDQGELPTTPDDLVARAVSGEDWPATARTAELRPPL</sequence>
<evidence type="ECO:0000313" key="8">
    <source>
        <dbReference type="Proteomes" id="UP001321475"/>
    </source>
</evidence>
<keyword evidence="5" id="KW-0067">ATP-binding</keyword>
<evidence type="ECO:0000256" key="2">
    <source>
        <dbReference type="ARBA" id="ARBA00022679"/>
    </source>
</evidence>
<evidence type="ECO:0000256" key="1">
    <source>
        <dbReference type="ARBA" id="ARBA00010688"/>
    </source>
</evidence>
<dbReference type="GO" id="GO:0016301">
    <property type="term" value="F:kinase activity"/>
    <property type="evidence" value="ECO:0007669"/>
    <property type="project" value="UniProtKB-KW"/>
</dbReference>
<dbReference type="PANTHER" id="PTHR43085:SF1">
    <property type="entry name" value="PSEUDOURIDINE KINASE-RELATED"/>
    <property type="match status" value="1"/>
</dbReference>
<organism evidence="7 8">
    <name type="scientific">Paraoerskovia sediminicola</name>
    <dbReference type="NCBI Taxonomy" id="1138587"/>
    <lineage>
        <taxon>Bacteria</taxon>
        <taxon>Bacillati</taxon>
        <taxon>Actinomycetota</taxon>
        <taxon>Actinomycetes</taxon>
        <taxon>Micrococcales</taxon>
        <taxon>Cellulomonadaceae</taxon>
        <taxon>Paraoerskovia</taxon>
    </lineage>
</organism>
<reference evidence="8" key="1">
    <citation type="journal article" date="2019" name="Int. J. Syst. Evol. Microbiol.">
        <title>The Global Catalogue of Microorganisms (GCM) 10K type strain sequencing project: providing services to taxonomists for standard genome sequencing and annotation.</title>
        <authorList>
            <consortium name="The Broad Institute Genomics Platform"/>
            <consortium name="The Broad Institute Genome Sequencing Center for Infectious Disease"/>
            <person name="Wu L."/>
            <person name="Ma J."/>
        </authorList>
    </citation>
    <scope>NUCLEOTIDE SEQUENCE [LARGE SCALE GENOMIC DNA]</scope>
    <source>
        <strain evidence="8">NBRC 108565</strain>
    </source>
</reference>
<evidence type="ECO:0000256" key="4">
    <source>
        <dbReference type="ARBA" id="ARBA00022777"/>
    </source>
</evidence>
<protein>
    <submittedName>
        <fullName evidence="7">Sugar kinase</fullName>
    </submittedName>
</protein>
<dbReference type="PANTHER" id="PTHR43085">
    <property type="entry name" value="HEXOKINASE FAMILY MEMBER"/>
    <property type="match status" value="1"/>
</dbReference>
<dbReference type="EMBL" id="AP027729">
    <property type="protein sequence ID" value="BDZ41961.1"/>
    <property type="molecule type" value="Genomic_DNA"/>
</dbReference>
<dbReference type="SUPFAM" id="SSF53613">
    <property type="entry name" value="Ribokinase-like"/>
    <property type="match status" value="1"/>
</dbReference>
<dbReference type="CDD" id="cd01166">
    <property type="entry name" value="KdgK"/>
    <property type="match status" value="1"/>
</dbReference>
<feature type="domain" description="Carbohydrate kinase PfkB" evidence="6">
    <location>
        <begin position="19"/>
        <end position="312"/>
    </location>
</feature>
<dbReference type="Proteomes" id="UP001321475">
    <property type="component" value="Chromosome"/>
</dbReference>
<dbReference type="Pfam" id="PF00294">
    <property type="entry name" value="PfkB"/>
    <property type="match status" value="1"/>
</dbReference>
<name>A0ABN6XAX1_9CELL</name>
<dbReference type="InterPro" id="IPR029056">
    <property type="entry name" value="Ribokinase-like"/>
</dbReference>
<evidence type="ECO:0000256" key="3">
    <source>
        <dbReference type="ARBA" id="ARBA00022741"/>
    </source>
</evidence>
<comment type="similarity">
    <text evidence="1">Belongs to the carbohydrate kinase PfkB family.</text>
</comment>
<keyword evidence="2" id="KW-0808">Transferase</keyword>
<gene>
    <name evidence="7" type="ORF">GCM10025865_12600</name>
</gene>
<dbReference type="InterPro" id="IPR011611">
    <property type="entry name" value="PfkB_dom"/>
</dbReference>
<keyword evidence="8" id="KW-1185">Reference proteome</keyword>
<accession>A0ABN6XAX1</accession>
<evidence type="ECO:0000259" key="6">
    <source>
        <dbReference type="Pfam" id="PF00294"/>
    </source>
</evidence>
<dbReference type="Gene3D" id="3.40.1190.20">
    <property type="match status" value="1"/>
</dbReference>
<proteinExistence type="inferred from homology"/>
<keyword evidence="3" id="KW-0547">Nucleotide-binding</keyword>